<keyword evidence="1" id="KW-0479">Metal-binding</keyword>
<organism evidence="5 6">
    <name type="scientific">Anaerostipes rhamnosivorans</name>
    <dbReference type="NCBI Taxonomy" id="1229621"/>
    <lineage>
        <taxon>Bacteria</taxon>
        <taxon>Bacillati</taxon>
        <taxon>Bacillota</taxon>
        <taxon>Clostridia</taxon>
        <taxon>Lachnospirales</taxon>
        <taxon>Lachnospiraceae</taxon>
        <taxon>Anaerostipes</taxon>
    </lineage>
</organism>
<dbReference type="InterPro" id="IPR040086">
    <property type="entry name" value="MJ0683-like"/>
</dbReference>
<dbReference type="Pfam" id="PF04055">
    <property type="entry name" value="Radical_SAM"/>
    <property type="match status" value="1"/>
</dbReference>
<evidence type="ECO:0000313" key="6">
    <source>
        <dbReference type="Proteomes" id="UP000298653"/>
    </source>
</evidence>
<accession>A0A4P8IDS3</accession>
<evidence type="ECO:0000256" key="1">
    <source>
        <dbReference type="ARBA" id="ARBA00022723"/>
    </source>
</evidence>
<evidence type="ECO:0000256" key="3">
    <source>
        <dbReference type="ARBA" id="ARBA00023014"/>
    </source>
</evidence>
<dbReference type="PANTHER" id="PTHR43432:SF5">
    <property type="entry name" value="ELP3_MIAA_NIFB-LIKE RADICAL SAM CORE DOMAIN-CONTAINING PROTEIN"/>
    <property type="match status" value="1"/>
</dbReference>
<dbReference type="EMBL" id="CP040058">
    <property type="protein sequence ID" value="QCP35878.1"/>
    <property type="molecule type" value="Genomic_DNA"/>
</dbReference>
<dbReference type="PANTHER" id="PTHR43432">
    <property type="entry name" value="SLR0285 PROTEIN"/>
    <property type="match status" value="1"/>
</dbReference>
<feature type="domain" description="Radical SAM core" evidence="4">
    <location>
        <begin position="29"/>
        <end position="194"/>
    </location>
</feature>
<dbReference type="SFLD" id="SFLDG01084">
    <property type="entry name" value="Uncharacterised_Radical_SAM_Su"/>
    <property type="match status" value="1"/>
</dbReference>
<keyword evidence="2" id="KW-0408">Iron</keyword>
<gene>
    <name evidence="5" type="ORF">AR1Y2_2424</name>
</gene>
<dbReference type="SFLD" id="SFLDS00029">
    <property type="entry name" value="Radical_SAM"/>
    <property type="match status" value="1"/>
</dbReference>
<reference evidence="5 6" key="1">
    <citation type="submission" date="2019-05" db="EMBL/GenBank/DDBJ databases">
        <title>Complete genome sequencing of Anaerostipes rhamnosivorans.</title>
        <authorList>
            <person name="Bui T.P.N."/>
            <person name="de Vos W.M."/>
        </authorList>
    </citation>
    <scope>NUCLEOTIDE SEQUENCE [LARGE SCALE GENOMIC DNA]</scope>
    <source>
        <strain evidence="5 6">1y2</strain>
    </source>
</reference>
<dbReference type="InterPro" id="IPR007197">
    <property type="entry name" value="rSAM"/>
</dbReference>
<dbReference type="KEGG" id="arf:AR1Y2_2424"/>
<dbReference type="GO" id="GO:0051536">
    <property type="term" value="F:iron-sulfur cluster binding"/>
    <property type="evidence" value="ECO:0007669"/>
    <property type="project" value="UniProtKB-KW"/>
</dbReference>
<keyword evidence="3" id="KW-0411">Iron-sulfur</keyword>
<dbReference type="Gene3D" id="3.80.30.30">
    <property type="match status" value="1"/>
</dbReference>
<evidence type="ECO:0000313" key="5">
    <source>
        <dbReference type="EMBL" id="QCP35878.1"/>
    </source>
</evidence>
<proteinExistence type="predicted"/>
<dbReference type="GO" id="GO:0046872">
    <property type="term" value="F:metal ion binding"/>
    <property type="evidence" value="ECO:0007669"/>
    <property type="project" value="UniProtKB-KW"/>
</dbReference>
<evidence type="ECO:0000259" key="4">
    <source>
        <dbReference type="Pfam" id="PF04055"/>
    </source>
</evidence>
<dbReference type="InterPro" id="IPR058240">
    <property type="entry name" value="rSAM_sf"/>
</dbReference>
<dbReference type="GO" id="GO:0003824">
    <property type="term" value="F:catalytic activity"/>
    <property type="evidence" value="ECO:0007669"/>
    <property type="project" value="InterPro"/>
</dbReference>
<keyword evidence="6" id="KW-1185">Reference proteome</keyword>
<dbReference type="CDD" id="cd01335">
    <property type="entry name" value="Radical_SAM"/>
    <property type="match status" value="1"/>
</dbReference>
<sequence length="298" mass="34920">MKERAYKEIQCSAACNRVRGRFPYHWDLNIYRGCAHCCQYCFALYSHEYMESDDFYSEIFVKTNIAERLERQLKSRNWDRQVINLGGVTDNYQPAEAHYKIMPELLKLLIRFENPAIISTKSDLILRDYDLIDQLSRVAYVNIAATITTMDEDIRGVLEPGGVSSSRRFEVLGEFRKTNASTGVHMMPIVPYLTSTRENLEAVFSETKHRDIHYLITSNLNLKGPTRAVFFQFIREEFPQYEQALTNLFCYGKDYKDYKKKLYQIISEVRAKYKVKADFGSIIKEKNAQFQAEQLSFF</sequence>
<dbReference type="AlphaFoldDB" id="A0A4P8IDS3"/>
<dbReference type="RefSeq" id="WP_175403640.1">
    <property type="nucleotide sequence ID" value="NZ_CP040058.1"/>
</dbReference>
<evidence type="ECO:0000256" key="2">
    <source>
        <dbReference type="ARBA" id="ARBA00023004"/>
    </source>
</evidence>
<dbReference type="SUPFAM" id="SSF102114">
    <property type="entry name" value="Radical SAM enzymes"/>
    <property type="match status" value="1"/>
</dbReference>
<name>A0A4P8IDS3_9FIRM</name>
<dbReference type="Proteomes" id="UP000298653">
    <property type="component" value="Chromosome"/>
</dbReference>
<protein>
    <submittedName>
        <fullName evidence="5">Radical SAM domain protein</fullName>
    </submittedName>
</protein>